<dbReference type="NCBIfam" id="NF033516">
    <property type="entry name" value="transpos_IS3"/>
    <property type="match status" value="1"/>
</dbReference>
<comment type="caution">
    <text evidence="3">The sequence shown here is derived from an EMBL/GenBank/DDBJ whole genome shotgun (WGS) entry which is preliminary data.</text>
</comment>
<evidence type="ECO:0000313" key="4">
    <source>
        <dbReference type="Proteomes" id="UP000077271"/>
    </source>
</evidence>
<dbReference type="Proteomes" id="UP000077271">
    <property type="component" value="Unassembled WGS sequence"/>
</dbReference>
<dbReference type="SUPFAM" id="SSF53098">
    <property type="entry name" value="Ribonuclease H-like"/>
    <property type="match status" value="1"/>
</dbReference>
<dbReference type="EMBL" id="LQWZ01000028">
    <property type="protein sequence ID" value="OAH55104.1"/>
    <property type="molecule type" value="Genomic_DNA"/>
</dbReference>
<dbReference type="InterPro" id="IPR036397">
    <property type="entry name" value="RNaseH_sf"/>
</dbReference>
<dbReference type="Pfam" id="PF13333">
    <property type="entry name" value="rve_2"/>
    <property type="match status" value="1"/>
</dbReference>
<dbReference type="InterPro" id="IPR050900">
    <property type="entry name" value="Transposase_IS3/IS150/IS904"/>
</dbReference>
<dbReference type="PANTHER" id="PTHR46889">
    <property type="entry name" value="TRANSPOSASE INSF FOR INSERTION SEQUENCE IS3B-RELATED"/>
    <property type="match status" value="1"/>
</dbReference>
<comment type="function">
    <text evidence="1">Involved in the transposition of the insertion sequence.</text>
</comment>
<reference evidence="3 4" key="1">
    <citation type="submission" date="2016-01" db="EMBL/GenBank/DDBJ databases">
        <title>Investigation of taxonomic status of Bacillus aminovorans.</title>
        <authorList>
            <person name="Verma A."/>
            <person name="Pal Y."/>
            <person name="Krishnamurthi S."/>
        </authorList>
    </citation>
    <scope>NUCLEOTIDE SEQUENCE [LARGE SCALE GENOMIC DNA]</scope>
    <source>
        <strain evidence="3 4">DSM 4337</strain>
    </source>
</reference>
<evidence type="ECO:0000256" key="1">
    <source>
        <dbReference type="ARBA" id="ARBA00002286"/>
    </source>
</evidence>
<dbReference type="PROSITE" id="PS50994">
    <property type="entry name" value="INTEGRASE"/>
    <property type="match status" value="1"/>
</dbReference>
<dbReference type="InterPro" id="IPR048020">
    <property type="entry name" value="Transpos_IS3"/>
</dbReference>
<dbReference type="InterPro" id="IPR001584">
    <property type="entry name" value="Integrase_cat-core"/>
</dbReference>
<dbReference type="InterPro" id="IPR025948">
    <property type="entry name" value="HTH-like_dom"/>
</dbReference>
<gene>
    <name evidence="3" type="ORF">AWH48_20325</name>
</gene>
<organism evidence="3 4">
    <name type="scientific">Domibacillus aminovorans</name>
    <dbReference type="NCBI Taxonomy" id="29332"/>
    <lineage>
        <taxon>Bacteria</taxon>
        <taxon>Bacillati</taxon>
        <taxon>Bacillota</taxon>
        <taxon>Bacilli</taxon>
        <taxon>Bacillales</taxon>
        <taxon>Bacillaceae</taxon>
        <taxon>Domibacillus</taxon>
    </lineage>
</organism>
<dbReference type="InterPro" id="IPR012337">
    <property type="entry name" value="RNaseH-like_sf"/>
</dbReference>
<sequence>MRKRTKTLEYQAIKDISACFSITLLCEIAGVSRSGYYRWLKNGKNLSKKQAENQALQKKIIEIFHQYRGIFGYRRMTVWLRKILKKPINDKRTYRLMKVLGIQAKIRKKRIFYGKKEACVVSGNHLNREFQATRPNEKWVTDVTYLPFNQKRLYLSVIYDLYNNEVVSYKLSRYNDFQLVRDTLKAAIQKRKVKGTLLHSDQGVTYTSRAYHHLLAKYQMRVSMSRKGNCLDNACIESFFGHLKSECFYLLKFNQASEVEQAIDEYIHFYNTARYQKKLKNLSPIQFRRKAM</sequence>
<dbReference type="Gene3D" id="3.30.420.10">
    <property type="entry name" value="Ribonuclease H-like superfamily/Ribonuclease H"/>
    <property type="match status" value="1"/>
</dbReference>
<protein>
    <submittedName>
        <fullName evidence="3">Integrase</fullName>
    </submittedName>
</protein>
<proteinExistence type="predicted"/>
<dbReference type="Pfam" id="PF13276">
    <property type="entry name" value="HTH_21"/>
    <property type="match status" value="1"/>
</dbReference>
<name>A0A177KPN9_9BACI</name>
<feature type="domain" description="Integrase catalytic" evidence="2">
    <location>
        <begin position="131"/>
        <end position="292"/>
    </location>
</feature>
<accession>A0A177KPN9</accession>
<dbReference type="PANTHER" id="PTHR46889:SF4">
    <property type="entry name" value="TRANSPOSASE INSO FOR INSERTION SEQUENCE ELEMENT IS911B-RELATED"/>
    <property type="match status" value="1"/>
</dbReference>
<dbReference type="GO" id="GO:0003676">
    <property type="term" value="F:nucleic acid binding"/>
    <property type="evidence" value="ECO:0007669"/>
    <property type="project" value="InterPro"/>
</dbReference>
<dbReference type="AlphaFoldDB" id="A0A177KPN9"/>
<evidence type="ECO:0000259" key="2">
    <source>
        <dbReference type="PROSITE" id="PS50994"/>
    </source>
</evidence>
<dbReference type="GO" id="GO:0015074">
    <property type="term" value="P:DNA integration"/>
    <property type="evidence" value="ECO:0007669"/>
    <property type="project" value="InterPro"/>
</dbReference>
<dbReference type="RefSeq" id="WP_063975045.1">
    <property type="nucleotide sequence ID" value="NZ_LQWZ01000028.1"/>
</dbReference>
<dbReference type="Pfam" id="PF00665">
    <property type="entry name" value="rve"/>
    <property type="match status" value="1"/>
</dbReference>
<evidence type="ECO:0000313" key="3">
    <source>
        <dbReference type="EMBL" id="OAH55104.1"/>
    </source>
</evidence>